<dbReference type="AlphaFoldDB" id="A0A0F8XRM2"/>
<feature type="non-terminal residue" evidence="2">
    <location>
        <position position="1"/>
    </location>
</feature>
<dbReference type="CDD" id="cd00077">
    <property type="entry name" value="HDc"/>
    <property type="match status" value="1"/>
</dbReference>
<dbReference type="InterPro" id="IPR052020">
    <property type="entry name" value="Cyclic_di-GMP/3'3'-cGAMP_PDE"/>
</dbReference>
<protein>
    <recommendedName>
        <fullName evidence="1">HD-GYP domain-containing protein</fullName>
    </recommendedName>
</protein>
<feature type="domain" description="HD-GYP" evidence="1">
    <location>
        <begin position="1"/>
        <end position="114"/>
    </location>
</feature>
<dbReference type="InterPro" id="IPR037522">
    <property type="entry name" value="HD_GYP_dom"/>
</dbReference>
<sequence length="116" mass="12492">TAIKKHPEAGAEILDSANVGDVRDWVLAHQEHLDGNGYPHGLSGDEIPLEARILAVADAYEAMTGGRVYQHALSHEEAVERLRDAAGTQFDPEVAEALRQSIKRKAVGRPSRATGS</sequence>
<dbReference type="PANTHER" id="PTHR45228:SF4">
    <property type="entry name" value="LIPOPROTEIN"/>
    <property type="match status" value="1"/>
</dbReference>
<reference evidence="2" key="1">
    <citation type="journal article" date="2015" name="Nature">
        <title>Complex archaea that bridge the gap between prokaryotes and eukaryotes.</title>
        <authorList>
            <person name="Spang A."/>
            <person name="Saw J.H."/>
            <person name="Jorgensen S.L."/>
            <person name="Zaremba-Niedzwiedzka K."/>
            <person name="Martijn J."/>
            <person name="Lind A.E."/>
            <person name="van Eijk R."/>
            <person name="Schleper C."/>
            <person name="Guy L."/>
            <person name="Ettema T.J."/>
        </authorList>
    </citation>
    <scope>NUCLEOTIDE SEQUENCE</scope>
</reference>
<dbReference type="EMBL" id="LAZR01057656">
    <property type="protein sequence ID" value="KKK71608.1"/>
    <property type="molecule type" value="Genomic_DNA"/>
</dbReference>
<dbReference type="Gene3D" id="1.10.3210.10">
    <property type="entry name" value="Hypothetical protein af1432"/>
    <property type="match status" value="1"/>
</dbReference>
<dbReference type="PROSITE" id="PS51832">
    <property type="entry name" value="HD_GYP"/>
    <property type="match status" value="1"/>
</dbReference>
<organism evidence="2">
    <name type="scientific">marine sediment metagenome</name>
    <dbReference type="NCBI Taxonomy" id="412755"/>
    <lineage>
        <taxon>unclassified sequences</taxon>
        <taxon>metagenomes</taxon>
        <taxon>ecological metagenomes</taxon>
    </lineage>
</organism>
<dbReference type="Pfam" id="PF13487">
    <property type="entry name" value="HD_5"/>
    <property type="match status" value="1"/>
</dbReference>
<proteinExistence type="predicted"/>
<name>A0A0F8XRM2_9ZZZZ</name>
<dbReference type="SUPFAM" id="SSF109604">
    <property type="entry name" value="HD-domain/PDEase-like"/>
    <property type="match status" value="1"/>
</dbReference>
<evidence type="ECO:0000313" key="2">
    <source>
        <dbReference type="EMBL" id="KKK71608.1"/>
    </source>
</evidence>
<evidence type="ECO:0000259" key="1">
    <source>
        <dbReference type="PROSITE" id="PS51832"/>
    </source>
</evidence>
<comment type="caution">
    <text evidence="2">The sequence shown here is derived from an EMBL/GenBank/DDBJ whole genome shotgun (WGS) entry which is preliminary data.</text>
</comment>
<gene>
    <name evidence="2" type="ORF">LCGC14_2912220</name>
</gene>
<dbReference type="InterPro" id="IPR003607">
    <property type="entry name" value="HD/PDEase_dom"/>
</dbReference>
<accession>A0A0F8XRM2</accession>
<dbReference type="PANTHER" id="PTHR45228">
    <property type="entry name" value="CYCLIC DI-GMP PHOSPHODIESTERASE TM_0186-RELATED"/>
    <property type="match status" value="1"/>
</dbReference>